<name>W9SC04_9ROSA</name>
<evidence type="ECO:0000313" key="2">
    <source>
        <dbReference type="Proteomes" id="UP000030645"/>
    </source>
</evidence>
<proteinExistence type="predicted"/>
<keyword evidence="2" id="KW-1185">Reference proteome</keyword>
<sequence length="71" mass="8123">MADWLIAPVLKTGIARNKELSRLKEDREELLQSMLEQAFQLELQTSENAIKNLVVSDLFCDPFKAKVVEFA</sequence>
<accession>W9SC04</accession>
<reference evidence="2" key="1">
    <citation type="submission" date="2013-01" db="EMBL/GenBank/DDBJ databases">
        <title>Draft Genome Sequence of a Mulberry Tree, Morus notabilis C.K. Schneid.</title>
        <authorList>
            <person name="He N."/>
            <person name="Zhao S."/>
        </authorList>
    </citation>
    <scope>NUCLEOTIDE SEQUENCE</scope>
</reference>
<dbReference type="AlphaFoldDB" id="W9SC04"/>
<evidence type="ECO:0000313" key="1">
    <source>
        <dbReference type="EMBL" id="EXC34986.1"/>
    </source>
</evidence>
<dbReference type="Proteomes" id="UP000030645">
    <property type="component" value="Unassembled WGS sequence"/>
</dbReference>
<organism evidence="1 2">
    <name type="scientific">Morus notabilis</name>
    <dbReference type="NCBI Taxonomy" id="981085"/>
    <lineage>
        <taxon>Eukaryota</taxon>
        <taxon>Viridiplantae</taxon>
        <taxon>Streptophyta</taxon>
        <taxon>Embryophyta</taxon>
        <taxon>Tracheophyta</taxon>
        <taxon>Spermatophyta</taxon>
        <taxon>Magnoliopsida</taxon>
        <taxon>eudicotyledons</taxon>
        <taxon>Gunneridae</taxon>
        <taxon>Pentapetalae</taxon>
        <taxon>rosids</taxon>
        <taxon>fabids</taxon>
        <taxon>Rosales</taxon>
        <taxon>Moraceae</taxon>
        <taxon>Moreae</taxon>
        <taxon>Morus</taxon>
    </lineage>
</organism>
<dbReference type="EMBL" id="KE346353">
    <property type="protein sequence ID" value="EXC34986.1"/>
    <property type="molecule type" value="Genomic_DNA"/>
</dbReference>
<gene>
    <name evidence="1" type="ORF">L484_014713</name>
</gene>
<protein>
    <submittedName>
        <fullName evidence="1">Uncharacterized protein</fullName>
    </submittedName>
</protein>